<dbReference type="PANTHER" id="PTHR39466:SF1">
    <property type="entry name" value="RGS DOMAIN-CONTAINING PROTEIN"/>
    <property type="match status" value="1"/>
</dbReference>
<dbReference type="SUPFAM" id="SSF48097">
    <property type="entry name" value="Regulator of G-protein signaling, RGS"/>
    <property type="match status" value="1"/>
</dbReference>
<keyword evidence="2" id="KW-0472">Membrane</keyword>
<gene>
    <name evidence="3" type="ORF">JMJ35_010241</name>
</gene>
<evidence type="ECO:0000313" key="4">
    <source>
        <dbReference type="Proteomes" id="UP001166286"/>
    </source>
</evidence>
<feature type="transmembrane region" description="Helical" evidence="2">
    <location>
        <begin position="291"/>
        <end position="313"/>
    </location>
</feature>
<feature type="transmembrane region" description="Helical" evidence="2">
    <location>
        <begin position="320"/>
        <end position="339"/>
    </location>
</feature>
<dbReference type="AlphaFoldDB" id="A0AA39QT21"/>
<evidence type="ECO:0000256" key="1">
    <source>
        <dbReference type="SAM" id="MobiDB-lite"/>
    </source>
</evidence>
<reference evidence="3" key="1">
    <citation type="submission" date="2023-03" db="EMBL/GenBank/DDBJ databases">
        <title>Complete genome of Cladonia borealis.</title>
        <authorList>
            <person name="Park H."/>
        </authorList>
    </citation>
    <scope>NUCLEOTIDE SEQUENCE</scope>
    <source>
        <strain evidence="3">ANT050790</strain>
    </source>
</reference>
<dbReference type="Gene3D" id="1.10.167.10">
    <property type="entry name" value="Regulator of G-protein Signalling 4, domain 2"/>
    <property type="match status" value="1"/>
</dbReference>
<accession>A0AA39QT21</accession>
<organism evidence="3 4">
    <name type="scientific">Cladonia borealis</name>
    <dbReference type="NCBI Taxonomy" id="184061"/>
    <lineage>
        <taxon>Eukaryota</taxon>
        <taxon>Fungi</taxon>
        <taxon>Dikarya</taxon>
        <taxon>Ascomycota</taxon>
        <taxon>Pezizomycotina</taxon>
        <taxon>Lecanoromycetes</taxon>
        <taxon>OSLEUM clade</taxon>
        <taxon>Lecanoromycetidae</taxon>
        <taxon>Lecanorales</taxon>
        <taxon>Lecanorineae</taxon>
        <taxon>Cladoniaceae</taxon>
        <taxon>Cladonia</taxon>
    </lineage>
</organism>
<dbReference type="InterPro" id="IPR036305">
    <property type="entry name" value="RGS_sf"/>
</dbReference>
<evidence type="ECO:0000256" key="2">
    <source>
        <dbReference type="SAM" id="Phobius"/>
    </source>
</evidence>
<comment type="caution">
    <text evidence="3">The sequence shown here is derived from an EMBL/GenBank/DDBJ whole genome shotgun (WGS) entry which is preliminary data.</text>
</comment>
<name>A0AA39QT21_9LECA</name>
<evidence type="ECO:0000313" key="3">
    <source>
        <dbReference type="EMBL" id="KAK0507203.1"/>
    </source>
</evidence>
<dbReference type="PANTHER" id="PTHR39466">
    <property type="entry name" value="RGS DOMAIN-CONTAINING PROTEIN"/>
    <property type="match status" value="1"/>
</dbReference>
<feature type="transmembrane region" description="Helical" evidence="2">
    <location>
        <begin position="422"/>
        <end position="444"/>
    </location>
</feature>
<keyword evidence="4" id="KW-1185">Reference proteome</keyword>
<keyword evidence="2" id="KW-1133">Transmembrane helix</keyword>
<feature type="region of interest" description="Disordered" evidence="1">
    <location>
        <begin position="150"/>
        <end position="189"/>
    </location>
</feature>
<dbReference type="Proteomes" id="UP001166286">
    <property type="component" value="Unassembled WGS sequence"/>
</dbReference>
<dbReference type="InterPro" id="IPR044926">
    <property type="entry name" value="RGS_subdomain_2"/>
</dbReference>
<dbReference type="EMBL" id="JAFEKC020000024">
    <property type="protein sequence ID" value="KAK0507203.1"/>
    <property type="molecule type" value="Genomic_DNA"/>
</dbReference>
<evidence type="ECO:0008006" key="5">
    <source>
        <dbReference type="Google" id="ProtNLM"/>
    </source>
</evidence>
<proteinExistence type="predicted"/>
<protein>
    <recommendedName>
        <fullName evidence="5">Regulator of G protein signaling superfamily</fullName>
    </recommendedName>
</protein>
<keyword evidence="2" id="KW-0812">Transmembrane</keyword>
<sequence length="450" mass="49696">MVYSLTYRRPPHVDSARASINGSEKTRSIDEGSINSRGSSVFAGIPDALSFDKIINGGTCPPCTVRDFMNYLIYIEHAAENLQFFLWYRDFAKRFSELPPNERALAPVWTAEQAEADAQVPQGPKQPVSAETAAVFKGTDFAAPTANVVEVKPNPFSTPPKTPNADGESEAPSERAWSDNGSTLHSHTNKSFHSKAAGAFEGADVKWQPFTIQPFREEVSRIIAIYIADGAPRQLNLSSKERAKLLHALANTTHPSAFAKVVHTVEWSLRHQAHPNFIRWTICNGNRPRVIFARGLGVAGILGGIIAAVLITLSNAGRGYRVLSAIGFMIGVATLIAAWKGMCVVLHGMHHRHLRPWELFAEDDDRSSFDIGKGSFDTMGSTNSYEDEPWIAKYEKRNLIRKVFDREVWIQEPALRQIQDTIFLQALGGALIITAISVGIFCAFPKGNFY</sequence>